<proteinExistence type="predicted"/>
<organism evidence="1 2">
    <name type="scientific">Bipolaris victoriae (strain FI3)</name>
    <name type="common">Victoria blight of oats agent</name>
    <name type="synonym">Cochliobolus victoriae</name>
    <dbReference type="NCBI Taxonomy" id="930091"/>
    <lineage>
        <taxon>Eukaryota</taxon>
        <taxon>Fungi</taxon>
        <taxon>Dikarya</taxon>
        <taxon>Ascomycota</taxon>
        <taxon>Pezizomycotina</taxon>
        <taxon>Dothideomycetes</taxon>
        <taxon>Pleosporomycetidae</taxon>
        <taxon>Pleosporales</taxon>
        <taxon>Pleosporineae</taxon>
        <taxon>Pleosporaceae</taxon>
        <taxon>Bipolaris</taxon>
    </lineage>
</organism>
<accession>W7E982</accession>
<sequence length="120" mass="13281">MCSFGSSSTALREVHWGVPRPSLRGKKLILTQVLARLLCDCCCFPSSSTLLPPSSFSLSLTQVSLTSLYIYTPIYIYKLRCCILPYSTLSLTVQSLFAGALLPAPAYIHIWTHLVSEDCF</sequence>
<protein>
    <submittedName>
        <fullName evidence="1">Uncharacterized protein</fullName>
    </submittedName>
</protein>
<evidence type="ECO:0000313" key="2">
    <source>
        <dbReference type="Proteomes" id="UP000054337"/>
    </source>
</evidence>
<keyword evidence="2" id="KW-1185">Reference proteome</keyword>
<dbReference type="OrthoDB" id="10520560at2759"/>
<reference evidence="1 2" key="1">
    <citation type="journal article" date="2013" name="PLoS Genet.">
        <title>Comparative genome structure, secondary metabolite, and effector coding capacity across Cochliobolus pathogens.</title>
        <authorList>
            <person name="Condon B.J."/>
            <person name="Leng Y."/>
            <person name="Wu D."/>
            <person name="Bushley K.E."/>
            <person name="Ohm R.A."/>
            <person name="Otillar R."/>
            <person name="Martin J."/>
            <person name="Schackwitz W."/>
            <person name="Grimwood J."/>
            <person name="MohdZainudin N."/>
            <person name="Xue C."/>
            <person name="Wang R."/>
            <person name="Manning V.A."/>
            <person name="Dhillon B."/>
            <person name="Tu Z.J."/>
            <person name="Steffenson B.J."/>
            <person name="Salamov A."/>
            <person name="Sun H."/>
            <person name="Lowry S."/>
            <person name="LaButti K."/>
            <person name="Han J."/>
            <person name="Copeland A."/>
            <person name="Lindquist E."/>
            <person name="Barry K."/>
            <person name="Schmutz J."/>
            <person name="Baker S.E."/>
            <person name="Ciuffetti L.M."/>
            <person name="Grigoriev I.V."/>
            <person name="Zhong S."/>
            <person name="Turgeon B.G."/>
        </authorList>
    </citation>
    <scope>NUCLEOTIDE SEQUENCE [LARGE SCALE GENOMIC DNA]</scope>
    <source>
        <strain evidence="1 2">FI3</strain>
    </source>
</reference>
<dbReference type="AlphaFoldDB" id="W7E982"/>
<dbReference type="Proteomes" id="UP000054337">
    <property type="component" value="Unassembled WGS sequence"/>
</dbReference>
<gene>
    <name evidence="1" type="ORF">COCVIDRAFT_37901</name>
</gene>
<dbReference type="GeneID" id="26256276"/>
<dbReference type="HOGENOM" id="CLU_2223061_0_0_1"/>
<name>W7E982_BIPV3</name>
<evidence type="ECO:0000313" key="1">
    <source>
        <dbReference type="EMBL" id="EUN27003.1"/>
    </source>
</evidence>
<dbReference type="RefSeq" id="XP_014556585.1">
    <property type="nucleotide sequence ID" value="XM_014701099.1"/>
</dbReference>
<dbReference type="EMBL" id="KI968734">
    <property type="protein sequence ID" value="EUN27003.1"/>
    <property type="molecule type" value="Genomic_DNA"/>
</dbReference>